<dbReference type="RefSeq" id="WP_109660421.1">
    <property type="nucleotide sequence ID" value="NZ_QGEG01000001.1"/>
</dbReference>
<dbReference type="Pfam" id="PF01757">
    <property type="entry name" value="Acyl_transf_3"/>
    <property type="match status" value="1"/>
</dbReference>
<dbReference type="InterPro" id="IPR050623">
    <property type="entry name" value="Glucan_succinyl_AcylTrfase"/>
</dbReference>
<comment type="caution">
    <text evidence="3">The sequence shown here is derived from an EMBL/GenBank/DDBJ whole genome shotgun (WGS) entry which is preliminary data.</text>
</comment>
<feature type="transmembrane region" description="Helical" evidence="1">
    <location>
        <begin position="317"/>
        <end position="333"/>
    </location>
</feature>
<sequence>METQNTPQKTRKYFIDWLRIGLIMSVFFFHVGMIFRPEEWHVNSTESFPFLDPIMWWLHLWRMPLLFLVSGVGTFYAIGHRTSWQYVKERFRRLYIPFTVGFFTLVPLMVYVERIDLYDSLWDFIPHTFDGGPYPVGNISWHHLWFILYLFIISLLIAPFLNYAKSGHYNMVRGKVIGLVTKKMGLNWLFPIIILSQVLLRQYFPKSTHALYNDWAYFTYYLLFFLSGFMLFTSGKVISALTNDRRLYLFQTLIFTVILFSLPVLFSEPSMVQDYSRGITEMVISLSCGLTAIGYFKKYFNKDHKYRKVLNEAIYPFYLLHQPALIFVGYMVLQLDVSYGMQAVLITLLSLLSIYLTYWFVIRKVNILRVAFGMKRKSKSKISVAHKTEQTPVFNK</sequence>
<gene>
    <name evidence="3" type="ORF">DKG77_04025</name>
</gene>
<dbReference type="OrthoDB" id="9809782at2"/>
<feature type="transmembrane region" description="Helical" evidence="1">
    <location>
        <begin position="55"/>
        <end position="78"/>
    </location>
</feature>
<feature type="transmembrane region" description="Helical" evidence="1">
    <location>
        <begin position="278"/>
        <end position="296"/>
    </location>
</feature>
<accession>A0A316L1P4</accession>
<evidence type="ECO:0000256" key="1">
    <source>
        <dbReference type="SAM" id="Phobius"/>
    </source>
</evidence>
<protein>
    <recommendedName>
        <fullName evidence="2">Acyltransferase 3 domain-containing protein</fullName>
    </recommendedName>
</protein>
<feature type="transmembrane region" description="Helical" evidence="1">
    <location>
        <begin position="247"/>
        <end position="266"/>
    </location>
</feature>
<name>A0A316L1P4_9FLAO</name>
<dbReference type="AlphaFoldDB" id="A0A316L1P4"/>
<dbReference type="GO" id="GO:0016747">
    <property type="term" value="F:acyltransferase activity, transferring groups other than amino-acyl groups"/>
    <property type="evidence" value="ECO:0007669"/>
    <property type="project" value="InterPro"/>
</dbReference>
<evidence type="ECO:0000313" key="4">
    <source>
        <dbReference type="Proteomes" id="UP000245762"/>
    </source>
</evidence>
<reference evidence="3 4" key="1">
    <citation type="submission" date="2018-05" db="EMBL/GenBank/DDBJ databases">
        <title>Complete genome sequence of Flagellimonas aquimarina ECD12 isolated from seaweed Ecklonia cava.</title>
        <authorList>
            <person name="Choi S."/>
            <person name="Seong C."/>
        </authorList>
    </citation>
    <scope>NUCLEOTIDE SEQUENCE [LARGE SCALE GENOMIC DNA]</scope>
    <source>
        <strain evidence="3 4">ECD12</strain>
    </source>
</reference>
<feature type="transmembrane region" description="Helical" evidence="1">
    <location>
        <begin position="216"/>
        <end position="235"/>
    </location>
</feature>
<dbReference type="InterPro" id="IPR002656">
    <property type="entry name" value="Acyl_transf_3_dom"/>
</dbReference>
<feature type="transmembrane region" description="Helical" evidence="1">
    <location>
        <begin position="94"/>
        <end position="112"/>
    </location>
</feature>
<dbReference type="EMBL" id="QGEG01000001">
    <property type="protein sequence ID" value="PWL40004.1"/>
    <property type="molecule type" value="Genomic_DNA"/>
</dbReference>
<organism evidence="3 4">
    <name type="scientific">Flagellimonas aquimarina</name>
    <dbReference type="NCBI Taxonomy" id="2201895"/>
    <lineage>
        <taxon>Bacteria</taxon>
        <taxon>Pseudomonadati</taxon>
        <taxon>Bacteroidota</taxon>
        <taxon>Flavobacteriia</taxon>
        <taxon>Flavobacteriales</taxon>
        <taxon>Flavobacteriaceae</taxon>
        <taxon>Flagellimonas</taxon>
    </lineage>
</organism>
<keyword evidence="1" id="KW-0472">Membrane</keyword>
<evidence type="ECO:0000259" key="2">
    <source>
        <dbReference type="Pfam" id="PF01757"/>
    </source>
</evidence>
<keyword evidence="1" id="KW-0812">Transmembrane</keyword>
<evidence type="ECO:0000313" key="3">
    <source>
        <dbReference type="EMBL" id="PWL40004.1"/>
    </source>
</evidence>
<feature type="transmembrane region" description="Helical" evidence="1">
    <location>
        <begin position="17"/>
        <end position="35"/>
    </location>
</feature>
<keyword evidence="1" id="KW-1133">Transmembrane helix</keyword>
<dbReference type="Proteomes" id="UP000245762">
    <property type="component" value="Unassembled WGS sequence"/>
</dbReference>
<dbReference type="PANTHER" id="PTHR36927">
    <property type="entry name" value="BLR4337 PROTEIN"/>
    <property type="match status" value="1"/>
</dbReference>
<feature type="transmembrane region" description="Helical" evidence="1">
    <location>
        <begin position="144"/>
        <end position="164"/>
    </location>
</feature>
<feature type="domain" description="Acyltransferase 3" evidence="2">
    <location>
        <begin position="13"/>
        <end position="359"/>
    </location>
</feature>
<feature type="transmembrane region" description="Helical" evidence="1">
    <location>
        <begin position="339"/>
        <end position="361"/>
    </location>
</feature>
<proteinExistence type="predicted"/>
<dbReference type="PANTHER" id="PTHR36927:SF3">
    <property type="entry name" value="GLUCANS BIOSYNTHESIS PROTEIN C"/>
    <property type="match status" value="1"/>
</dbReference>
<keyword evidence="4" id="KW-1185">Reference proteome</keyword>
<feature type="transmembrane region" description="Helical" evidence="1">
    <location>
        <begin position="185"/>
        <end position="204"/>
    </location>
</feature>